<protein>
    <submittedName>
        <fullName evidence="3">Collagen alpha-1 chain</fullName>
    </submittedName>
</protein>
<dbReference type="Proteomes" id="UP000299084">
    <property type="component" value="Unassembled WGS sequence"/>
</dbReference>
<dbReference type="GO" id="GO:0005615">
    <property type="term" value="C:extracellular space"/>
    <property type="evidence" value="ECO:0007669"/>
    <property type="project" value="TreeGrafter"/>
</dbReference>
<reference evidence="3 4" key="1">
    <citation type="journal article" date="2019" name="Mol. Ecol. Resour.">
        <title>Improving Illumina assemblies with Hi-C and long reads: an example with the North African dromedary.</title>
        <authorList>
            <person name="Elbers J.P."/>
            <person name="Rogers M.F."/>
            <person name="Perelman P.L."/>
            <person name="Proskuryakova A.A."/>
            <person name="Serdyukova N.A."/>
            <person name="Johnson W.E."/>
            <person name="Horin P."/>
            <person name="Corander J."/>
            <person name="Murphy D."/>
            <person name="Burger P.A."/>
        </authorList>
    </citation>
    <scope>NUCLEOTIDE SEQUENCE [LARGE SCALE GENOMIC DNA]</scope>
    <source>
        <strain evidence="3">Drom800</strain>
        <tissue evidence="3">Blood</tissue>
    </source>
</reference>
<name>A0A5N4CI59_CAMDR</name>
<dbReference type="GO" id="GO:0005581">
    <property type="term" value="C:collagen trimer"/>
    <property type="evidence" value="ECO:0007669"/>
    <property type="project" value="UniProtKB-KW"/>
</dbReference>
<comment type="caution">
    <text evidence="3">The sequence shown here is derived from an EMBL/GenBank/DDBJ whole genome shotgun (WGS) entry which is preliminary data.</text>
</comment>
<accession>A0A5N4CI59</accession>
<dbReference type="Pfam" id="PF00092">
    <property type="entry name" value="VWA"/>
    <property type="match status" value="1"/>
</dbReference>
<dbReference type="PANTHER" id="PTHR24020:SF17">
    <property type="entry name" value="COLLAGEN ALPHA-1(XII) CHAIN"/>
    <property type="match status" value="1"/>
</dbReference>
<evidence type="ECO:0000313" key="3">
    <source>
        <dbReference type="EMBL" id="KAB1258598.1"/>
    </source>
</evidence>
<feature type="domain" description="VWFA" evidence="2">
    <location>
        <begin position="29"/>
        <end position="97"/>
    </location>
</feature>
<dbReference type="AlphaFoldDB" id="A0A5N4CI59"/>
<keyword evidence="1" id="KW-0732">Signal</keyword>
<dbReference type="PROSITE" id="PS50234">
    <property type="entry name" value="VWFA"/>
    <property type="match status" value="1"/>
</dbReference>
<dbReference type="SUPFAM" id="SSF53300">
    <property type="entry name" value="vWA-like"/>
    <property type="match status" value="1"/>
</dbReference>
<dbReference type="Gene3D" id="3.40.50.410">
    <property type="entry name" value="von Willebrand factor, type A domain"/>
    <property type="match status" value="1"/>
</dbReference>
<dbReference type="EMBL" id="JWIN03000023">
    <property type="protein sequence ID" value="KAB1258598.1"/>
    <property type="molecule type" value="Genomic_DNA"/>
</dbReference>
<feature type="signal peptide" evidence="1">
    <location>
        <begin position="1"/>
        <end position="28"/>
    </location>
</feature>
<dbReference type="PANTHER" id="PTHR24020">
    <property type="entry name" value="COLLAGEN ALPHA"/>
    <property type="match status" value="1"/>
</dbReference>
<dbReference type="InterPro" id="IPR002035">
    <property type="entry name" value="VWF_A"/>
</dbReference>
<proteinExistence type="predicted"/>
<dbReference type="InterPro" id="IPR036465">
    <property type="entry name" value="vWFA_dom_sf"/>
</dbReference>
<keyword evidence="3" id="KW-0176">Collagen</keyword>
<evidence type="ECO:0000313" key="4">
    <source>
        <dbReference type="Proteomes" id="UP000299084"/>
    </source>
</evidence>
<dbReference type="GO" id="GO:0035987">
    <property type="term" value="P:endodermal cell differentiation"/>
    <property type="evidence" value="ECO:0007669"/>
    <property type="project" value="TreeGrafter"/>
</dbReference>
<dbReference type="PRINTS" id="PR00453">
    <property type="entry name" value="VWFADOMAIN"/>
</dbReference>
<organism evidence="3 4">
    <name type="scientific">Camelus dromedarius</name>
    <name type="common">Dromedary</name>
    <name type="synonym">Arabian camel</name>
    <dbReference type="NCBI Taxonomy" id="9838"/>
    <lineage>
        <taxon>Eukaryota</taxon>
        <taxon>Metazoa</taxon>
        <taxon>Chordata</taxon>
        <taxon>Craniata</taxon>
        <taxon>Vertebrata</taxon>
        <taxon>Euteleostomi</taxon>
        <taxon>Mammalia</taxon>
        <taxon>Eutheria</taxon>
        <taxon>Laurasiatheria</taxon>
        <taxon>Artiodactyla</taxon>
        <taxon>Tylopoda</taxon>
        <taxon>Camelidae</taxon>
        <taxon>Camelus</taxon>
    </lineage>
</organism>
<feature type="chain" id="PRO_5024305421" evidence="1">
    <location>
        <begin position="29"/>
        <end position="125"/>
    </location>
</feature>
<evidence type="ECO:0000256" key="1">
    <source>
        <dbReference type="SAM" id="SignalP"/>
    </source>
</evidence>
<evidence type="ECO:0000259" key="2">
    <source>
        <dbReference type="PROSITE" id="PS50234"/>
    </source>
</evidence>
<gene>
    <name evidence="3" type="ORF">Cadr_000023486</name>
</gene>
<sequence length="125" mass="13660">MSLEDLLLTLCCLRIAVAGMECLTRAEADVVLLVDGSWSLSRANLRTVRSLISHIVEVCDWPQKGAALAQYSGDPRTEWQLNAHRDKKSLLQAVVNLLYKGAVPSQVRQSGLACLELLLLVKACG</sequence>
<keyword evidence="4" id="KW-1185">Reference proteome</keyword>
<dbReference type="InterPro" id="IPR050525">
    <property type="entry name" value="ECM_Assembly_Org"/>
</dbReference>